<dbReference type="Pfam" id="PF24360">
    <property type="entry name" value="DUF7516"/>
    <property type="match status" value="2"/>
</dbReference>
<reference evidence="3 4" key="1">
    <citation type="journal article" date="2015" name="Genome Biol.">
        <title>Comparative genomics of Steinernema reveals deeply conserved gene regulatory networks.</title>
        <authorList>
            <person name="Dillman A.R."/>
            <person name="Macchietto M."/>
            <person name="Porter C.F."/>
            <person name="Rogers A."/>
            <person name="Williams B."/>
            <person name="Antoshechkin I."/>
            <person name="Lee M.M."/>
            <person name="Goodwin Z."/>
            <person name="Lu X."/>
            <person name="Lewis E.E."/>
            <person name="Goodrich-Blair H."/>
            <person name="Stock S.P."/>
            <person name="Adams B.J."/>
            <person name="Sternberg P.W."/>
            <person name="Mortazavi A."/>
        </authorList>
    </citation>
    <scope>NUCLEOTIDE SEQUENCE [LARGE SCALE GENOMIC DNA]</scope>
    <source>
        <strain evidence="3 4">ALL</strain>
    </source>
</reference>
<keyword evidence="4" id="KW-1185">Reference proteome</keyword>
<dbReference type="EMBL" id="AZBU02000001">
    <property type="protein sequence ID" value="TMS33598.1"/>
    <property type="molecule type" value="Genomic_DNA"/>
</dbReference>
<feature type="domain" description="DUF7516" evidence="2">
    <location>
        <begin position="24"/>
        <end position="106"/>
    </location>
</feature>
<proteinExistence type="predicted"/>
<gene>
    <name evidence="3" type="ORF">L596_001321</name>
</gene>
<sequence length="358" mass="41313">MLKNVGRKKDMPMYPRGPGFIHRFRLMLVILARDAGCESDFIKLQKVQTEYEKRFGHPLNANCFKEVFQVHGMKKVLITRFAYEFEVKDDKEGVIMVKLRHPFAEIKCTLIEDLLQAVDIQGVDIRGQTDEELRAHFKAYIKKGDAQNADAEQEANGQQPAVPETSDLSPVAEEEDGMTEEQRANIIELLEYFNLPCRWTLKKPAEQQEDAGPSDVKTTTTVTVLKNVGRKKDMLMYPRGPGFIQRFRLMLVILARDAGCESDFIKLQKVQTEYEKRFGHPLNANCFKEVFQVHGMKKVLITRFAYEFEVKDDKEGVIMMKLRHPFAEVKRSLIEDILQEGVDVRADSEEALVAYFRR</sequence>
<comment type="caution">
    <text evidence="3">The sequence shown here is derived from an EMBL/GenBank/DDBJ whole genome shotgun (WGS) entry which is preliminary data.</text>
</comment>
<dbReference type="AlphaFoldDB" id="A0A4U8UPY7"/>
<evidence type="ECO:0000313" key="4">
    <source>
        <dbReference type="Proteomes" id="UP000298663"/>
    </source>
</evidence>
<evidence type="ECO:0000256" key="1">
    <source>
        <dbReference type="SAM" id="MobiDB-lite"/>
    </source>
</evidence>
<feature type="region of interest" description="Disordered" evidence="1">
    <location>
        <begin position="148"/>
        <end position="176"/>
    </location>
</feature>
<reference evidence="3 4" key="2">
    <citation type="journal article" date="2019" name="G3 (Bethesda)">
        <title>Hybrid Assembly of the Genome of the Entomopathogenic Nematode Steinernema carpocapsae Identifies the X-Chromosome.</title>
        <authorList>
            <person name="Serra L."/>
            <person name="Macchietto M."/>
            <person name="Macias-Munoz A."/>
            <person name="McGill C.J."/>
            <person name="Rodriguez I.M."/>
            <person name="Rodriguez B."/>
            <person name="Murad R."/>
            <person name="Mortazavi A."/>
        </authorList>
    </citation>
    <scope>NUCLEOTIDE SEQUENCE [LARGE SCALE GENOMIC DNA]</scope>
    <source>
        <strain evidence="3 4">ALL</strain>
    </source>
</reference>
<organism evidence="3 4">
    <name type="scientific">Steinernema carpocapsae</name>
    <name type="common">Entomopathogenic nematode</name>
    <dbReference type="NCBI Taxonomy" id="34508"/>
    <lineage>
        <taxon>Eukaryota</taxon>
        <taxon>Metazoa</taxon>
        <taxon>Ecdysozoa</taxon>
        <taxon>Nematoda</taxon>
        <taxon>Chromadorea</taxon>
        <taxon>Rhabditida</taxon>
        <taxon>Tylenchina</taxon>
        <taxon>Panagrolaimomorpha</taxon>
        <taxon>Strongyloidoidea</taxon>
        <taxon>Steinernematidae</taxon>
        <taxon>Steinernema</taxon>
    </lineage>
</organism>
<dbReference type="InterPro" id="IPR055938">
    <property type="entry name" value="DUF7516"/>
</dbReference>
<evidence type="ECO:0000259" key="2">
    <source>
        <dbReference type="Pfam" id="PF24360"/>
    </source>
</evidence>
<evidence type="ECO:0000313" key="3">
    <source>
        <dbReference type="EMBL" id="TMS33598.1"/>
    </source>
</evidence>
<protein>
    <recommendedName>
        <fullName evidence="2">DUF7516 domain-containing protein</fullName>
    </recommendedName>
</protein>
<feature type="domain" description="DUF7516" evidence="2">
    <location>
        <begin position="247"/>
        <end position="328"/>
    </location>
</feature>
<dbReference type="Proteomes" id="UP000298663">
    <property type="component" value="Unassembled WGS sequence"/>
</dbReference>
<accession>A0A4U8UPY7</accession>
<name>A0A4U8UPY7_STECR</name>